<gene>
    <name evidence="1" type="ORF">J2S74_003036</name>
</gene>
<keyword evidence="2" id="KW-1185">Reference proteome</keyword>
<organism evidence="1 2">
    <name type="scientific">Evansella vedderi</name>
    <dbReference type="NCBI Taxonomy" id="38282"/>
    <lineage>
        <taxon>Bacteria</taxon>
        <taxon>Bacillati</taxon>
        <taxon>Bacillota</taxon>
        <taxon>Bacilli</taxon>
        <taxon>Bacillales</taxon>
        <taxon>Bacillaceae</taxon>
        <taxon>Evansella</taxon>
    </lineage>
</organism>
<proteinExistence type="predicted"/>
<evidence type="ECO:0000313" key="2">
    <source>
        <dbReference type="Proteomes" id="UP001230005"/>
    </source>
</evidence>
<protein>
    <submittedName>
        <fullName evidence="1">Uncharacterized protein</fullName>
    </submittedName>
</protein>
<name>A0ABT9ZXT2_9BACI</name>
<evidence type="ECO:0000313" key="1">
    <source>
        <dbReference type="EMBL" id="MDQ0255654.1"/>
    </source>
</evidence>
<reference evidence="1 2" key="1">
    <citation type="submission" date="2023-07" db="EMBL/GenBank/DDBJ databases">
        <title>Genomic Encyclopedia of Type Strains, Phase IV (KMG-IV): sequencing the most valuable type-strain genomes for metagenomic binning, comparative biology and taxonomic classification.</title>
        <authorList>
            <person name="Goeker M."/>
        </authorList>
    </citation>
    <scope>NUCLEOTIDE SEQUENCE [LARGE SCALE GENOMIC DNA]</scope>
    <source>
        <strain evidence="1 2">DSM 9768</strain>
    </source>
</reference>
<sequence>MIHVKDLDQLGTFYIETSVNDKFMIQKTDIGYHFKDLVPPVTEKEIADFKSIKMPKQVEQAVKNGTHDGDLSEVVFFDGIAKGFQFAFYTEVDMMDITKGKIQTLYFNRDLGNLHFRVHLLEQPGRKIPLDELKDDFVIYTKSDGYEFIHRNENLYFEDREVVALYSLFKFKGKSIDIDFSVVNEMDVTPNFIHLQKPMVILTKDDDNQIRFSFVYESVTDVRES</sequence>
<comment type="caution">
    <text evidence="1">The sequence shown here is derived from an EMBL/GenBank/DDBJ whole genome shotgun (WGS) entry which is preliminary data.</text>
</comment>
<dbReference type="EMBL" id="JAUSUG010000011">
    <property type="protein sequence ID" value="MDQ0255654.1"/>
    <property type="molecule type" value="Genomic_DNA"/>
</dbReference>
<dbReference type="RefSeq" id="WP_307326698.1">
    <property type="nucleotide sequence ID" value="NZ_JAUSUG010000011.1"/>
</dbReference>
<accession>A0ABT9ZXT2</accession>
<dbReference type="Proteomes" id="UP001230005">
    <property type="component" value="Unassembled WGS sequence"/>
</dbReference>